<evidence type="ECO:0000313" key="1">
    <source>
        <dbReference type="EMBL" id="QES88259.1"/>
    </source>
</evidence>
<sequence length="411" mass="48956">MRFILIFLLNFIICNIYAQTHILNGRILDTKTNKALEGVAVYISNTSIYTITKGDGSFQLQNIPVGNMQIIFSMVGYEKLVLTTDKIKNNDQYHLTPKVNDLDAIVIQSYDKNGWEKYGKFFLDQFIGTLSYSNECILENYKDLKFKYYKKTKELSVTCEVPLIIKNYYLGYNIRYDLIEFRFNYSSKYLFFGGYPSFQNMDVKDSKYKRFLKRRQEAYIGSQMHFIRSLYSRSAIQEGFEMHHIWEEPNYEKQRIKIILDSISFVNENIDSFRLIKLKFDSLYNNDSVRYFHRIIRQDDYLTLMRRIPLQINQVIQDHDSTSKILIYKDQLLVLYKNKKEDINYANYNANYRTDSCIISLLDYLPDTQTQIHQDGSFYPFSNIVQQKYWAWSEKISNLLPFDYVPQNVKP</sequence>
<dbReference type="Proteomes" id="UP000292424">
    <property type="component" value="Chromosome"/>
</dbReference>
<dbReference type="RefSeq" id="WP_131329146.1">
    <property type="nucleotide sequence ID" value="NZ_CP044016.1"/>
</dbReference>
<organism evidence="1 2">
    <name type="scientific">Rhizosphaericola mali</name>
    <dbReference type="NCBI Taxonomy" id="2545455"/>
    <lineage>
        <taxon>Bacteria</taxon>
        <taxon>Pseudomonadati</taxon>
        <taxon>Bacteroidota</taxon>
        <taxon>Chitinophagia</taxon>
        <taxon>Chitinophagales</taxon>
        <taxon>Chitinophagaceae</taxon>
        <taxon>Rhizosphaericola</taxon>
    </lineage>
</organism>
<evidence type="ECO:0000313" key="2">
    <source>
        <dbReference type="Proteomes" id="UP000292424"/>
    </source>
</evidence>
<proteinExistence type="predicted"/>
<dbReference type="InterPro" id="IPR008969">
    <property type="entry name" value="CarboxyPept-like_regulatory"/>
</dbReference>
<dbReference type="GO" id="GO:0004180">
    <property type="term" value="F:carboxypeptidase activity"/>
    <property type="evidence" value="ECO:0007669"/>
    <property type="project" value="UniProtKB-KW"/>
</dbReference>
<gene>
    <name evidence="1" type="ORF">E0W69_006105</name>
</gene>
<protein>
    <submittedName>
        <fullName evidence="1">Carboxypeptidase-like regulatory domain-containing protein</fullName>
    </submittedName>
</protein>
<dbReference type="AlphaFoldDB" id="A0A5P2G2D9"/>
<dbReference type="EMBL" id="CP044016">
    <property type="protein sequence ID" value="QES88259.1"/>
    <property type="molecule type" value="Genomic_DNA"/>
</dbReference>
<keyword evidence="1" id="KW-0645">Protease</keyword>
<dbReference type="Gene3D" id="2.60.40.1120">
    <property type="entry name" value="Carboxypeptidase-like, regulatory domain"/>
    <property type="match status" value="1"/>
</dbReference>
<keyword evidence="1" id="KW-0121">Carboxypeptidase</keyword>
<dbReference type="SUPFAM" id="SSF49464">
    <property type="entry name" value="Carboxypeptidase regulatory domain-like"/>
    <property type="match status" value="1"/>
</dbReference>
<name>A0A5P2G2D9_9BACT</name>
<keyword evidence="1" id="KW-0378">Hydrolase</keyword>
<dbReference type="KEGG" id="arac:E0W69_006105"/>
<accession>A0A5P2G2D9</accession>
<dbReference type="OrthoDB" id="1223654at2"/>
<dbReference type="Pfam" id="PF13715">
    <property type="entry name" value="CarbopepD_reg_2"/>
    <property type="match status" value="1"/>
</dbReference>
<reference evidence="1 2" key="1">
    <citation type="submission" date="2019-09" db="EMBL/GenBank/DDBJ databases">
        <title>Complete genome sequence of Arachidicoccus sp. B3-10 isolated from apple orchard soil.</title>
        <authorList>
            <person name="Kim H.S."/>
            <person name="Han K.-I."/>
            <person name="Suh M.K."/>
            <person name="Lee K.C."/>
            <person name="Eom M.K."/>
            <person name="Kim J.-S."/>
            <person name="Kang S.W."/>
            <person name="Sin Y."/>
            <person name="Lee J.-S."/>
        </authorList>
    </citation>
    <scope>NUCLEOTIDE SEQUENCE [LARGE SCALE GENOMIC DNA]</scope>
    <source>
        <strain evidence="1 2">B3-10</strain>
    </source>
</reference>
<keyword evidence="2" id="KW-1185">Reference proteome</keyword>